<protein>
    <recommendedName>
        <fullName evidence="10">SAP domain-containing protein</fullName>
    </recommendedName>
</protein>
<feature type="repeat" description="RPEL" evidence="7">
    <location>
        <begin position="84"/>
        <end position="109"/>
    </location>
</feature>
<dbReference type="InterPro" id="IPR036361">
    <property type="entry name" value="SAP_dom_sf"/>
</dbReference>
<keyword evidence="6" id="KW-0539">Nucleus</keyword>
<keyword evidence="3" id="KW-0805">Transcription regulation</keyword>
<comment type="subcellular location">
    <subcellularLocation>
        <location evidence="1">Nucleus</location>
    </subcellularLocation>
</comment>
<sequence length="1335" mass="144263">SGSTSSWSPLYGGGAHLDQEAIQYIHKFYCKDCRMEHEAAERAKAAAAASGDSPASSPEAPQPTSPQATLEEMSLQQSMDKNKESLKRKLMMRRTVNELVDQGIYPPLKTPPAFAEQRKHLERAKTGDLLRHKIQHRPDRQLLVQQHILEDTKIDPSLHERQRLLKRARLADDLNDKLSHRPGPLELVQGNILKSDDKLREALQDGSISFSRTEPDGPLGNIDEDSTSEGVPSPSQGEDSNMSDIGSPPVAPPAPPLPDLITATVQTKRTVPLNTLVSPALTKLSPITTQSFSVTNVGPITSLGSSLSSKNGNYSGNGINKTRQKKPKPKTQPKSKVIKFHEYKGPPNSSRASNNGNSNSVTVSASTNETPYHVLLQQQQLLGPAVAGAVSAQSISSGNVVMTSPVTTSPTTVTVQTDMSNTQMSPQIQTQVIPQIQNTVTPQVQTHIPQPQPMVNTPQQPSASVVQPTTIIHQLPHTQQGQPQVHVQPQILTQQSLPTAQNKPTVTAQNRIINHPAQVQNKTISNTVKNSVVGTVQKPLSNLEEMKVADLKAELKKRNLPVSGSKPQLIERLKPYSDIIISASTGMTSNKNSSEALNTLTRLPVQAVVNVKQQSVLSGEEVVKAQSPPPVSPANLEHLLSNPLSPETMEITSPTVNVNIPNQIKNQTALTAKSMASMTIDSQPPSVASLAPLDSAMDVDTFDLCSAFSPPSVSQPSPTTITFMASTQSPPQQIHFVQSPPAKTQTPEPQTIQEPQQIQFVQSPPTLLNNNDTPTQIQFVHSPPMSQTTEDQLTHEQLLQQQQHKIQELQKQLEESQLRLKLQQMQHHQLQQQQQQLQHLKQQTQLLQQPTSPVNMNVSSDDKVPTVIPQNVSNTGGAKIVHLPAQSVKTVLGSGAQLVTTGTPLTSSGVPAVFVTANTDNNKKVTTKPNLSEFFKNQALHQSINIVKPATTQVGFQQPFIVDVSGTKTVTLTAPINGISQTRTTSLPSSPVEGKSIITRTASNPYFIPLKEPPKYDEAVRSKHLQLSPAKIKSEGNTMTTATTVTKTNPPVKSQAMDDVLEILIRKLPPSAAQEPPPTPRTTGQSTLPSVSVSKSVCSVSPLAVTSTCVSTTSMATSLISSSCSSSTDVSALLNGPVTLITNNCSVKEECVTPPPPVIVTSPQPPPLMDSGTDTDHTDLLDINEMLNQDLSAMDWTSDPTFTSLDLTDTTSMQTDQDIKPGSSKEFLNIPTTEITDTEVHGSEPDLASLGLNDPENSNMQMDVSDWLDVIMPSTGLTPLSATAPVSFPSDPILTPKTQQEVLDLFNFEDPDFNTPTDLQVGINWDKLTETTSST</sequence>
<dbReference type="Proteomes" id="UP001217089">
    <property type="component" value="Unassembled WGS sequence"/>
</dbReference>
<feature type="repeat" description="RPEL" evidence="7">
    <location>
        <begin position="172"/>
        <end position="197"/>
    </location>
</feature>
<feature type="coiled-coil region" evidence="8">
    <location>
        <begin position="792"/>
        <end position="843"/>
    </location>
</feature>
<dbReference type="Gene3D" id="6.10.150.10">
    <property type="match status" value="1"/>
</dbReference>
<feature type="region of interest" description="Disordered" evidence="9">
    <location>
        <begin position="1069"/>
        <end position="1090"/>
    </location>
</feature>
<comment type="caution">
    <text evidence="11">The sequence shown here is derived from an EMBL/GenBank/DDBJ whole genome shotgun (WGS) entry which is preliminary data.</text>
</comment>
<feature type="compositionally biased region" description="Polar residues" evidence="9">
    <location>
        <begin position="228"/>
        <end position="244"/>
    </location>
</feature>
<evidence type="ECO:0000256" key="6">
    <source>
        <dbReference type="ARBA" id="ARBA00023242"/>
    </source>
</evidence>
<evidence type="ECO:0000256" key="1">
    <source>
        <dbReference type="ARBA" id="ARBA00004123"/>
    </source>
</evidence>
<gene>
    <name evidence="11" type="ORF">KUTeg_003324</name>
</gene>
<feature type="compositionally biased region" description="Low complexity" evidence="9">
    <location>
        <begin position="45"/>
        <end position="59"/>
    </location>
</feature>
<dbReference type="Gene3D" id="1.10.720.30">
    <property type="entry name" value="SAP domain"/>
    <property type="match status" value="1"/>
</dbReference>
<reference evidence="11 12" key="1">
    <citation type="submission" date="2022-12" db="EMBL/GenBank/DDBJ databases">
        <title>Chromosome-level genome of Tegillarca granosa.</title>
        <authorList>
            <person name="Kim J."/>
        </authorList>
    </citation>
    <scope>NUCLEOTIDE SEQUENCE [LARGE SCALE GENOMIC DNA]</scope>
    <source>
        <strain evidence="11">Teg-2019</strain>
        <tissue evidence="11">Adductor muscle</tissue>
    </source>
</reference>
<evidence type="ECO:0000256" key="8">
    <source>
        <dbReference type="SAM" id="Coils"/>
    </source>
</evidence>
<feature type="domain" description="SAP" evidence="10">
    <location>
        <begin position="543"/>
        <end position="577"/>
    </location>
</feature>
<dbReference type="SMART" id="SM00707">
    <property type="entry name" value="RPEL"/>
    <property type="match status" value="3"/>
</dbReference>
<feature type="region of interest" description="Disordered" evidence="9">
    <location>
        <begin position="207"/>
        <end position="260"/>
    </location>
</feature>
<keyword evidence="12" id="KW-1185">Reference proteome</keyword>
<keyword evidence="5" id="KW-0804">Transcription</keyword>
<feature type="region of interest" description="Disordered" evidence="9">
    <location>
        <begin position="40"/>
        <end position="82"/>
    </location>
</feature>
<keyword evidence="4 8" id="KW-0175">Coiled coil</keyword>
<evidence type="ECO:0000256" key="3">
    <source>
        <dbReference type="ARBA" id="ARBA00023015"/>
    </source>
</evidence>
<organism evidence="11 12">
    <name type="scientific">Tegillarca granosa</name>
    <name type="common">Malaysian cockle</name>
    <name type="synonym">Anadara granosa</name>
    <dbReference type="NCBI Taxonomy" id="220873"/>
    <lineage>
        <taxon>Eukaryota</taxon>
        <taxon>Metazoa</taxon>
        <taxon>Spiralia</taxon>
        <taxon>Lophotrochozoa</taxon>
        <taxon>Mollusca</taxon>
        <taxon>Bivalvia</taxon>
        <taxon>Autobranchia</taxon>
        <taxon>Pteriomorphia</taxon>
        <taxon>Arcoida</taxon>
        <taxon>Arcoidea</taxon>
        <taxon>Arcidae</taxon>
        <taxon>Tegillarca</taxon>
    </lineage>
</organism>
<evidence type="ECO:0000256" key="2">
    <source>
        <dbReference type="ARBA" id="ARBA00022737"/>
    </source>
</evidence>
<dbReference type="Gene3D" id="6.10.140.2040">
    <property type="match status" value="1"/>
</dbReference>
<dbReference type="InterPro" id="IPR043451">
    <property type="entry name" value="Myocardin-like"/>
</dbReference>
<evidence type="ECO:0000256" key="7">
    <source>
        <dbReference type="PROSITE-ProRule" id="PRU00401"/>
    </source>
</evidence>
<feature type="non-terminal residue" evidence="11">
    <location>
        <position position="1"/>
    </location>
</feature>
<name>A0ABQ9FLT6_TEGGR</name>
<feature type="compositionally biased region" description="Low complexity" evidence="9">
    <location>
        <begin position="348"/>
        <end position="364"/>
    </location>
</feature>
<dbReference type="InterPro" id="IPR004018">
    <property type="entry name" value="RPEL_repeat"/>
</dbReference>
<dbReference type="SUPFAM" id="SSF68906">
    <property type="entry name" value="SAP domain"/>
    <property type="match status" value="1"/>
</dbReference>
<dbReference type="Pfam" id="PF02755">
    <property type="entry name" value="RPEL"/>
    <property type="match status" value="2"/>
</dbReference>
<evidence type="ECO:0000259" key="10">
    <source>
        <dbReference type="PROSITE" id="PS50800"/>
    </source>
</evidence>
<evidence type="ECO:0000256" key="4">
    <source>
        <dbReference type="ARBA" id="ARBA00023054"/>
    </source>
</evidence>
<dbReference type="InterPro" id="IPR003034">
    <property type="entry name" value="SAP_dom"/>
</dbReference>
<proteinExistence type="predicted"/>
<feature type="region of interest" description="Disordered" evidence="9">
    <location>
        <begin position="304"/>
        <end position="364"/>
    </location>
</feature>
<dbReference type="Pfam" id="PF02037">
    <property type="entry name" value="SAP"/>
    <property type="match status" value="1"/>
</dbReference>
<evidence type="ECO:0000256" key="5">
    <source>
        <dbReference type="ARBA" id="ARBA00023163"/>
    </source>
</evidence>
<feature type="repeat" description="RPEL" evidence="7">
    <location>
        <begin position="128"/>
        <end position="153"/>
    </location>
</feature>
<dbReference type="SMART" id="SM00513">
    <property type="entry name" value="SAP"/>
    <property type="match status" value="1"/>
</dbReference>
<evidence type="ECO:0000313" key="12">
    <source>
        <dbReference type="Proteomes" id="UP001217089"/>
    </source>
</evidence>
<evidence type="ECO:0000313" key="11">
    <source>
        <dbReference type="EMBL" id="KAJ8318233.1"/>
    </source>
</evidence>
<feature type="compositionally biased region" description="Low complexity" evidence="9">
    <location>
        <begin position="304"/>
        <end position="321"/>
    </location>
</feature>
<dbReference type="PANTHER" id="PTHR22793:SF12">
    <property type="entry name" value="MYOCARDIN-RELATED TRANSCRIPTION FACTOR, ISOFORM H"/>
    <property type="match status" value="1"/>
</dbReference>
<dbReference type="EMBL" id="JARBDR010000214">
    <property type="protein sequence ID" value="KAJ8318233.1"/>
    <property type="molecule type" value="Genomic_DNA"/>
</dbReference>
<feature type="compositionally biased region" description="Basic residues" evidence="9">
    <location>
        <begin position="322"/>
        <end position="338"/>
    </location>
</feature>
<evidence type="ECO:0000256" key="9">
    <source>
        <dbReference type="SAM" id="MobiDB-lite"/>
    </source>
</evidence>
<dbReference type="PANTHER" id="PTHR22793">
    <property type="entry name" value="MYOCARDIN-RELATED TRANSCRIPTION FACTOR-RELATED"/>
    <property type="match status" value="1"/>
</dbReference>
<dbReference type="PROSITE" id="PS50800">
    <property type="entry name" value="SAP"/>
    <property type="match status" value="1"/>
</dbReference>
<dbReference type="PROSITE" id="PS51073">
    <property type="entry name" value="RPEL"/>
    <property type="match status" value="3"/>
</dbReference>
<feature type="compositionally biased region" description="Pro residues" evidence="9">
    <location>
        <begin position="249"/>
        <end position="258"/>
    </location>
</feature>
<accession>A0ABQ9FLT6</accession>
<keyword evidence="2" id="KW-0677">Repeat</keyword>